<protein>
    <submittedName>
        <fullName evidence="3">ABC-type tungstate transport system, periplasmic binding protein</fullName>
    </submittedName>
</protein>
<organism evidence="3 4">
    <name type="scientific">Candidatus Saccharicenans subterraneus</name>
    <dbReference type="NCBI Taxonomy" id="2508984"/>
    <lineage>
        <taxon>Bacteria</taxon>
        <taxon>Candidatus Aminicenantota</taxon>
        <taxon>Candidatus Aminicenantia</taxon>
        <taxon>Candidatus Aminicenantales</taxon>
        <taxon>Candidatus Saccharicenantaceae</taxon>
        <taxon>Candidatus Saccharicenans</taxon>
    </lineage>
</organism>
<comment type="caution">
    <text evidence="3">The sequence shown here is derived from an EMBL/GenBank/DDBJ whole genome shotgun (WGS) entry which is preliminary data.</text>
</comment>
<name>A0A3E2BL10_9BACT</name>
<dbReference type="Proteomes" id="UP000257323">
    <property type="component" value="Unassembled WGS sequence"/>
</dbReference>
<evidence type="ECO:0000313" key="3">
    <source>
        <dbReference type="EMBL" id="RFT15296.1"/>
    </source>
</evidence>
<evidence type="ECO:0000313" key="4">
    <source>
        <dbReference type="Proteomes" id="UP000257323"/>
    </source>
</evidence>
<dbReference type="Pfam" id="PF12849">
    <property type="entry name" value="PBP_like_2"/>
    <property type="match status" value="1"/>
</dbReference>
<proteinExistence type="predicted"/>
<dbReference type="PANTHER" id="PTHR37945:SF1">
    <property type="entry name" value="EXTRACELLULAR TUNGSTATE BINDING PROTEIN"/>
    <property type="match status" value="1"/>
</dbReference>
<dbReference type="InterPro" id="IPR052738">
    <property type="entry name" value="ABC-Tungstate_binding"/>
</dbReference>
<gene>
    <name evidence="3" type="ORF">OP8BY_0405</name>
</gene>
<dbReference type="EMBL" id="QUAH01000010">
    <property type="protein sequence ID" value="RFT15296.1"/>
    <property type="molecule type" value="Genomic_DNA"/>
</dbReference>
<dbReference type="InterPro" id="IPR024370">
    <property type="entry name" value="PBP_domain"/>
</dbReference>
<sequence length="313" mass="34472">MTGNRSQGNSEARSPEKRAFYFLLVVLVLFLAWTAVSRLKPGRDNQAGSVIESSPKLDGFKPEIVLATTTSLYDSGLLEALVPLFEKKSGFRVKVLAVGTGEALALGRRQAADLLLVHAPEPERKFMEEGYGQSRKEFMTGDFVLAGPSSDAAQIRGLGFVEAFSRIASGHFPFVSRADNSGTHDLEMKIWAEAGIRPSGRWYLETGQGMAESLRIASEKQAYILTDYPTFYRLGPRLNLKVLGRDEKYKNVYSAIVVKNKSGQVNEAGAGAFIDFLFSREAQSLIDEFDRDSRTGKPLFQALRPGNETGESE</sequence>
<evidence type="ECO:0000259" key="2">
    <source>
        <dbReference type="Pfam" id="PF12849"/>
    </source>
</evidence>
<feature type="transmembrane region" description="Helical" evidence="1">
    <location>
        <begin position="20"/>
        <end position="36"/>
    </location>
</feature>
<keyword evidence="1" id="KW-0812">Transmembrane</keyword>
<dbReference type="PANTHER" id="PTHR37945">
    <property type="entry name" value="EXTRACELLULAR TUNGSTATE BINDING PROTEIN"/>
    <property type="match status" value="1"/>
</dbReference>
<keyword evidence="1" id="KW-1133">Transmembrane helix</keyword>
<reference evidence="3 4" key="1">
    <citation type="submission" date="2018-08" db="EMBL/GenBank/DDBJ databases">
        <title>Genome analysis of the thermophilic bacterium of the candidate phylum Aminicenantes from deep subsurface aquifer revealed its physiology and ecological role.</title>
        <authorList>
            <person name="Kadnikov V.V."/>
            <person name="Mardanov A.V."/>
            <person name="Beletsky A.V."/>
            <person name="Karnachuk O.V."/>
            <person name="Ravin N.V."/>
        </authorList>
    </citation>
    <scope>NUCLEOTIDE SEQUENCE [LARGE SCALE GENOMIC DNA]</scope>
    <source>
        <strain evidence="3">BY38</strain>
    </source>
</reference>
<accession>A0A3E2BL10</accession>
<dbReference type="AlphaFoldDB" id="A0A3E2BL10"/>
<evidence type="ECO:0000256" key="1">
    <source>
        <dbReference type="SAM" id="Phobius"/>
    </source>
</evidence>
<dbReference type="Gene3D" id="3.40.190.10">
    <property type="entry name" value="Periplasmic binding protein-like II"/>
    <property type="match status" value="2"/>
</dbReference>
<keyword evidence="1" id="KW-0472">Membrane</keyword>
<dbReference type="SUPFAM" id="SSF53850">
    <property type="entry name" value="Periplasmic binding protein-like II"/>
    <property type="match status" value="1"/>
</dbReference>
<feature type="domain" description="PBP" evidence="2">
    <location>
        <begin position="63"/>
        <end position="281"/>
    </location>
</feature>